<dbReference type="EMBL" id="AFRZ01000001">
    <property type="protein sequence ID" value="EHP28580.1"/>
    <property type="molecule type" value="Genomic_DNA"/>
</dbReference>
<dbReference type="Pfam" id="PF03625">
    <property type="entry name" value="DUF302"/>
    <property type="match status" value="1"/>
</dbReference>
<feature type="signal peptide" evidence="1">
    <location>
        <begin position="1"/>
        <end position="19"/>
    </location>
</feature>
<protein>
    <submittedName>
        <fullName evidence="3">Protein containing DUF302</fullName>
    </submittedName>
</protein>
<name>B6BLC6_SULGG</name>
<dbReference type="HOGENOM" id="CLU_077421_0_0_7"/>
<feature type="chain" id="PRO_5002840605" evidence="1">
    <location>
        <begin position="20"/>
        <end position="306"/>
    </location>
</feature>
<evidence type="ECO:0000313" key="3">
    <source>
        <dbReference type="EMBL" id="EHP28580.1"/>
    </source>
</evidence>
<dbReference type="OrthoDB" id="5333064at2"/>
<evidence type="ECO:0000256" key="1">
    <source>
        <dbReference type="SAM" id="SignalP"/>
    </source>
</evidence>
<dbReference type="STRING" id="929558.SMGD1_0053"/>
<dbReference type="SUPFAM" id="SSF103247">
    <property type="entry name" value="TT1751-like"/>
    <property type="match status" value="2"/>
</dbReference>
<dbReference type="eggNOG" id="COG3439">
    <property type="taxonomic scope" value="Bacteria"/>
</dbReference>
<gene>
    <name evidence="3" type="ORF">SMGD1_0053</name>
</gene>
<keyword evidence="1" id="KW-0732">Signal</keyword>
<organism evidence="3 4">
    <name type="scientific">Sulfurimonas gotlandica (strain DSM 19862 / JCM 16533 / GD1)</name>
    <dbReference type="NCBI Taxonomy" id="929558"/>
    <lineage>
        <taxon>Bacteria</taxon>
        <taxon>Pseudomonadati</taxon>
        <taxon>Campylobacterota</taxon>
        <taxon>Epsilonproteobacteria</taxon>
        <taxon>Campylobacterales</taxon>
        <taxon>Sulfurimonadaceae</taxon>
        <taxon>Sulfurimonas</taxon>
    </lineage>
</organism>
<sequence length="306" mass="34391">MKKIILMFVALFSASIVFAQGDLHLFDVDNKKGVITPTTIEKAFTDNGFSIAVNSEMNLPFKKQFQKTDFKVFTLLTVYHTKLSQDLVKKHPDAGVFTPLGVGIYQGLNEDTLHVSTLTSEAQAKILGFDDELLRTIEKEVLKSIKSALANAKHGYSEDSLKESRSLVSKFEFELDGAEWEGVKEELELGLENGFKPFGFVTPNYMDFNAEMTKEGTVESPFDFYVTYSICKLKVIYTVSQTRPEASAFAPCTLMVYKKKDEDKVVLGFPAVYNWMSSAKVEDKEAKAVLQQAQKDFESILKEVTE</sequence>
<dbReference type="AlphaFoldDB" id="B6BLC6"/>
<dbReference type="Gene3D" id="3.30.310.70">
    <property type="entry name" value="TT1751-like domain"/>
    <property type="match status" value="2"/>
</dbReference>
<keyword evidence="4" id="KW-1185">Reference proteome</keyword>
<dbReference type="Proteomes" id="UP000006431">
    <property type="component" value="Unassembled WGS sequence"/>
</dbReference>
<dbReference type="RefSeq" id="WP_008338308.1">
    <property type="nucleotide sequence ID" value="NZ_AFRZ01000001.1"/>
</dbReference>
<dbReference type="InterPro" id="IPR005180">
    <property type="entry name" value="DUF302"/>
</dbReference>
<reference evidence="3 4" key="1">
    <citation type="journal article" date="2012" name="Proc. Natl. Acad. Sci. U.S.A.">
        <title>Genome and physiology of a model Epsilonproteobacterium responsible for sulfide detoxification in marine oxygen depletion zones.</title>
        <authorList>
            <person name="Grote J."/>
            <person name="Schott T."/>
            <person name="Bruckner C.G."/>
            <person name="Glockner F.O."/>
            <person name="Jost G."/>
            <person name="Teeling H."/>
            <person name="Labrenz M."/>
            <person name="Jurgens K."/>
        </authorList>
    </citation>
    <scope>NUCLEOTIDE SEQUENCE [LARGE SCALE GENOMIC DNA]</scope>
    <source>
        <strain evidence="3 4">GD1</strain>
    </source>
</reference>
<accession>H1FRM7</accession>
<accession>B6BLC6</accession>
<proteinExistence type="predicted"/>
<feature type="domain" description="DUF302" evidence="2">
    <location>
        <begin position="207"/>
        <end position="269"/>
    </location>
</feature>
<comment type="caution">
    <text evidence="3">The sequence shown here is derived from an EMBL/GenBank/DDBJ whole genome shotgun (WGS) entry which is preliminary data.</text>
</comment>
<dbReference type="PATRIC" id="fig|929558.5.peg.52"/>
<evidence type="ECO:0000313" key="4">
    <source>
        <dbReference type="Proteomes" id="UP000006431"/>
    </source>
</evidence>
<evidence type="ECO:0000259" key="2">
    <source>
        <dbReference type="Pfam" id="PF03625"/>
    </source>
</evidence>
<dbReference type="InterPro" id="IPR035923">
    <property type="entry name" value="TT1751-like_sf"/>
</dbReference>